<feature type="region of interest" description="Disordered" evidence="3">
    <location>
        <begin position="124"/>
        <end position="190"/>
    </location>
</feature>
<dbReference type="PANTHER" id="PTHR40621">
    <property type="entry name" value="TRANSCRIPTION FACTOR KAPC-RELATED"/>
    <property type="match status" value="1"/>
</dbReference>
<dbReference type="STRING" id="741276.A0A2S5BBI7"/>
<feature type="compositionally biased region" description="Polar residues" evidence="3">
    <location>
        <begin position="129"/>
        <end position="144"/>
    </location>
</feature>
<proteinExistence type="predicted"/>
<sequence length="517" mass="54533">MAPSIAVVASTSRSEPKPLIRASKEWVVPPRPKPGRKSTKVTTAGSAEGASTKPNQKAVRERRQDHVAVLEDRVRQLEADEGEKCVFYQQQAQKAKSETASLQQENARLRQEVESLRAELAASRAGYGNASSQLKGARSRTASSDLVDAVGQAPAKRQRRAGSQSSRAQSASSSTAQSVSPPAFQTGTATSPIAYMTNSPILDPQPEAPISPQQHTVSLQIPRCNFCSTGPDCFCAQVGFDIAQTPSVADAEKQDPFTSRMIEEDPFGAQASYQPAVPLRLRRAGGPKNKAPTVWALEPAATGAARLIDAAKAVCSGDPSNCPACSDDAFGKAFCSALSSSVCTSQSCATCPSKRSAGRLATPPPPPPPVDEGMALLESLTDLPCCGDPILCGSKVCKTELNAPDRATAPAPYEVPAVETVPCNEAWAALKQHPNIGFADLQMLADVVAKRTFCKGPITETPPAPAGVTSETFPAPHKVSKAFLQASETATPRRRLTVERGAVDEALGILDRAVARR</sequence>
<comment type="subcellular location">
    <subcellularLocation>
        <location evidence="1">Nucleus</location>
    </subcellularLocation>
</comment>
<dbReference type="EMBL" id="PJQD01000029">
    <property type="protein sequence ID" value="POY74152.1"/>
    <property type="molecule type" value="Genomic_DNA"/>
</dbReference>
<feature type="region of interest" description="Disordered" evidence="3">
    <location>
        <begin position="1"/>
        <end position="61"/>
    </location>
</feature>
<keyword evidence="2" id="KW-0539">Nucleus</keyword>
<evidence type="ECO:0000256" key="2">
    <source>
        <dbReference type="ARBA" id="ARBA00023242"/>
    </source>
</evidence>
<evidence type="ECO:0000313" key="6">
    <source>
        <dbReference type="Proteomes" id="UP000237144"/>
    </source>
</evidence>
<dbReference type="InterPro" id="IPR018287">
    <property type="entry name" value="Hap4_TF_heteromerisation"/>
</dbReference>
<reference evidence="5 6" key="1">
    <citation type="journal article" date="2018" name="Front. Microbiol.">
        <title>Prospects for Fungal Bioremediation of Acidic Radioactive Waste Sites: Characterization and Genome Sequence of Rhodotorula taiwanensis MD1149.</title>
        <authorList>
            <person name="Tkavc R."/>
            <person name="Matrosova V.Y."/>
            <person name="Grichenko O.E."/>
            <person name="Gostincar C."/>
            <person name="Volpe R.P."/>
            <person name="Klimenkova P."/>
            <person name="Gaidamakova E.K."/>
            <person name="Zhou C.E."/>
            <person name="Stewart B.J."/>
            <person name="Lyman M.G."/>
            <person name="Malfatti S.A."/>
            <person name="Rubinfeld B."/>
            <person name="Courtot M."/>
            <person name="Singh J."/>
            <person name="Dalgard C.L."/>
            <person name="Hamilton T."/>
            <person name="Frey K.G."/>
            <person name="Gunde-Cimerman N."/>
            <person name="Dugan L."/>
            <person name="Daly M.J."/>
        </authorList>
    </citation>
    <scope>NUCLEOTIDE SEQUENCE [LARGE SCALE GENOMIC DNA]</scope>
    <source>
        <strain evidence="5 6">MD1149</strain>
    </source>
</reference>
<evidence type="ECO:0000259" key="4">
    <source>
        <dbReference type="Pfam" id="PF10297"/>
    </source>
</evidence>
<dbReference type="CDD" id="cd14688">
    <property type="entry name" value="bZIP_YAP"/>
    <property type="match status" value="1"/>
</dbReference>
<dbReference type="Gene3D" id="1.20.5.170">
    <property type="match status" value="1"/>
</dbReference>
<dbReference type="GO" id="GO:0000976">
    <property type="term" value="F:transcription cis-regulatory region binding"/>
    <property type="evidence" value="ECO:0007669"/>
    <property type="project" value="InterPro"/>
</dbReference>
<dbReference type="GO" id="GO:0090575">
    <property type="term" value="C:RNA polymerase II transcription regulator complex"/>
    <property type="evidence" value="ECO:0007669"/>
    <property type="project" value="TreeGrafter"/>
</dbReference>
<evidence type="ECO:0000313" key="5">
    <source>
        <dbReference type="EMBL" id="POY74152.1"/>
    </source>
</evidence>
<dbReference type="AlphaFoldDB" id="A0A2S5BBI7"/>
<dbReference type="Proteomes" id="UP000237144">
    <property type="component" value="Unassembled WGS sequence"/>
</dbReference>
<dbReference type="GO" id="GO:0001228">
    <property type="term" value="F:DNA-binding transcription activator activity, RNA polymerase II-specific"/>
    <property type="evidence" value="ECO:0007669"/>
    <property type="project" value="TreeGrafter"/>
</dbReference>
<keyword evidence="6" id="KW-1185">Reference proteome</keyword>
<protein>
    <recommendedName>
        <fullName evidence="4">Hap4 transcription factor heteromerisation domain-containing protein</fullName>
    </recommendedName>
</protein>
<feature type="compositionally biased region" description="Low complexity" evidence="3">
    <location>
        <begin position="161"/>
        <end position="180"/>
    </location>
</feature>
<dbReference type="OrthoDB" id="5374328at2759"/>
<dbReference type="InterPro" id="IPR050936">
    <property type="entry name" value="AP-1-like"/>
</dbReference>
<accession>A0A2S5BBI7</accession>
<gene>
    <name evidence="5" type="ORF">BMF94_2964</name>
</gene>
<name>A0A2S5BBI7_9BASI</name>
<feature type="compositionally biased region" description="Basic and acidic residues" evidence="3">
    <location>
        <begin position="14"/>
        <end position="24"/>
    </location>
</feature>
<dbReference type="CDD" id="cd14686">
    <property type="entry name" value="bZIP"/>
    <property type="match status" value="1"/>
</dbReference>
<dbReference type="Pfam" id="PF10297">
    <property type="entry name" value="Hap4_Hap_bind"/>
    <property type="match status" value="1"/>
</dbReference>
<organism evidence="5 6">
    <name type="scientific">Rhodotorula taiwanensis</name>
    <dbReference type="NCBI Taxonomy" id="741276"/>
    <lineage>
        <taxon>Eukaryota</taxon>
        <taxon>Fungi</taxon>
        <taxon>Dikarya</taxon>
        <taxon>Basidiomycota</taxon>
        <taxon>Pucciniomycotina</taxon>
        <taxon>Microbotryomycetes</taxon>
        <taxon>Sporidiobolales</taxon>
        <taxon>Sporidiobolaceae</taxon>
        <taxon>Rhodotorula</taxon>
    </lineage>
</organism>
<evidence type="ECO:0000256" key="3">
    <source>
        <dbReference type="SAM" id="MobiDB-lite"/>
    </source>
</evidence>
<dbReference type="PANTHER" id="PTHR40621:SF7">
    <property type="entry name" value="BZIP DOMAIN-CONTAINING PROTEIN"/>
    <property type="match status" value="1"/>
</dbReference>
<feature type="domain" description="Hap4 transcription factor heteromerisation" evidence="4">
    <location>
        <begin position="22"/>
        <end position="37"/>
    </location>
</feature>
<evidence type="ECO:0000256" key="1">
    <source>
        <dbReference type="ARBA" id="ARBA00004123"/>
    </source>
</evidence>
<comment type="caution">
    <text evidence="5">The sequence shown here is derived from an EMBL/GenBank/DDBJ whole genome shotgun (WGS) entry which is preliminary data.</text>
</comment>